<dbReference type="Gene3D" id="3.30.1690.10">
    <property type="entry name" value="TcpA-like pilin"/>
    <property type="match status" value="1"/>
</dbReference>
<name>A0A562PDG4_9BURK</name>
<dbReference type="InterPro" id="IPR045584">
    <property type="entry name" value="Pilin-like"/>
</dbReference>
<dbReference type="EMBL" id="VLKW01000014">
    <property type="protein sequence ID" value="TWI42471.1"/>
    <property type="molecule type" value="Genomic_DNA"/>
</dbReference>
<feature type="domain" description="Type 4 secretion system PilS N-terminal" evidence="2">
    <location>
        <begin position="60"/>
        <end position="185"/>
    </location>
</feature>
<organism evidence="3 4">
    <name type="scientific">Pseudoduganella flava</name>
    <dbReference type="NCBI Taxonomy" id="871742"/>
    <lineage>
        <taxon>Bacteria</taxon>
        <taxon>Pseudomonadati</taxon>
        <taxon>Pseudomonadota</taxon>
        <taxon>Betaproteobacteria</taxon>
        <taxon>Burkholderiales</taxon>
        <taxon>Oxalobacteraceae</taxon>
        <taxon>Telluria group</taxon>
        <taxon>Pseudoduganella</taxon>
    </lineage>
</organism>
<dbReference type="InterPro" id="IPR014911">
    <property type="entry name" value="PilS_N"/>
</dbReference>
<reference evidence="3 4" key="1">
    <citation type="journal article" date="2015" name="Stand. Genomic Sci.">
        <title>Genomic Encyclopedia of Bacterial and Archaeal Type Strains, Phase III: the genomes of soil and plant-associated and newly described type strains.</title>
        <authorList>
            <person name="Whitman W.B."/>
            <person name="Woyke T."/>
            <person name="Klenk H.P."/>
            <person name="Zhou Y."/>
            <person name="Lilburn T.G."/>
            <person name="Beck B.J."/>
            <person name="De Vos P."/>
            <person name="Vandamme P."/>
            <person name="Eisen J.A."/>
            <person name="Garrity G."/>
            <person name="Hugenholtz P."/>
            <person name="Kyrpides N.C."/>
        </authorList>
    </citation>
    <scope>NUCLEOTIDE SEQUENCE [LARGE SCALE GENOMIC DNA]</scope>
    <source>
        <strain evidence="3 4">CGMCC 1.10685</strain>
    </source>
</reference>
<comment type="caution">
    <text evidence="3">The sequence shown here is derived from an EMBL/GenBank/DDBJ whole genome shotgun (WGS) entry which is preliminary data.</text>
</comment>
<protein>
    <submittedName>
        <fullName evidence="3">PilS-like protein</fullName>
    </submittedName>
</protein>
<dbReference type="Pfam" id="PF08805">
    <property type="entry name" value="PilS"/>
    <property type="match status" value="1"/>
</dbReference>
<keyword evidence="1" id="KW-0812">Transmembrane</keyword>
<feature type="transmembrane region" description="Helical" evidence="1">
    <location>
        <begin position="30"/>
        <end position="52"/>
    </location>
</feature>
<evidence type="ECO:0000313" key="4">
    <source>
        <dbReference type="Proteomes" id="UP000315112"/>
    </source>
</evidence>
<keyword evidence="1" id="KW-1133">Transmembrane helix</keyword>
<gene>
    <name evidence="3" type="ORF">IP92_05447</name>
</gene>
<sequence length="186" mass="18748">MNRMPYIVSTPASRAALHGRRRRGAQRGASLLEAIAYLGIAAAVVLGAVSLLNGAFGSAKSNQAAEEVVALRTAARKLYMGQSYPAEMVPNLLLANAVPATIIRGGEGALNNSWGGAVTVVGAGATFTISYAAVPQDVCMNLVSGASGWTSIATGESSSVTTFPATAAQAATLCGAATNNITFTAS</sequence>
<keyword evidence="1" id="KW-0472">Membrane</keyword>
<proteinExistence type="predicted"/>
<evidence type="ECO:0000256" key="1">
    <source>
        <dbReference type="SAM" id="Phobius"/>
    </source>
</evidence>
<dbReference type="AlphaFoldDB" id="A0A562PDG4"/>
<dbReference type="RefSeq" id="WP_229418995.1">
    <property type="nucleotide sequence ID" value="NZ_CP046904.1"/>
</dbReference>
<accession>A0A562PDG4</accession>
<evidence type="ECO:0000259" key="2">
    <source>
        <dbReference type="Pfam" id="PF08805"/>
    </source>
</evidence>
<evidence type="ECO:0000313" key="3">
    <source>
        <dbReference type="EMBL" id="TWI42471.1"/>
    </source>
</evidence>
<dbReference type="Proteomes" id="UP000315112">
    <property type="component" value="Unassembled WGS sequence"/>
</dbReference>
<dbReference type="SUPFAM" id="SSF54523">
    <property type="entry name" value="Pili subunits"/>
    <property type="match status" value="1"/>
</dbReference>